<keyword evidence="1" id="KW-1133">Transmembrane helix</keyword>
<evidence type="ECO:0000256" key="1">
    <source>
        <dbReference type="SAM" id="Phobius"/>
    </source>
</evidence>
<comment type="caution">
    <text evidence="2">The sequence shown here is derived from an EMBL/GenBank/DDBJ whole genome shotgun (WGS) entry which is preliminary data.</text>
</comment>
<keyword evidence="1" id="KW-0812">Transmembrane</keyword>
<protein>
    <recommendedName>
        <fullName evidence="4">Protoheme IX farnesyltransferase</fullName>
    </recommendedName>
</protein>
<dbReference type="Proteomes" id="UP000294547">
    <property type="component" value="Unassembled WGS sequence"/>
</dbReference>
<sequence length="51" mass="5680">MNDNGIRLTPEQERRRRQRSIAIALMLGAMVILFFVVTVVRIGGNIASHAS</sequence>
<name>A0A4R6RBQ0_9HYPH</name>
<keyword evidence="1" id="KW-0472">Membrane</keyword>
<evidence type="ECO:0008006" key="4">
    <source>
        <dbReference type="Google" id="ProtNLM"/>
    </source>
</evidence>
<evidence type="ECO:0000313" key="2">
    <source>
        <dbReference type="EMBL" id="TDP83415.1"/>
    </source>
</evidence>
<accession>A0A4R6RBQ0</accession>
<evidence type="ECO:0000313" key="3">
    <source>
        <dbReference type="Proteomes" id="UP000294547"/>
    </source>
</evidence>
<feature type="transmembrane region" description="Helical" evidence="1">
    <location>
        <begin position="21"/>
        <end position="42"/>
    </location>
</feature>
<reference evidence="2 3" key="1">
    <citation type="submission" date="2019-03" db="EMBL/GenBank/DDBJ databases">
        <title>Genomic Encyclopedia of Type Strains, Phase IV (KMG-IV): sequencing the most valuable type-strain genomes for metagenomic binning, comparative biology and taxonomic classification.</title>
        <authorList>
            <person name="Goeker M."/>
        </authorList>
    </citation>
    <scope>NUCLEOTIDE SEQUENCE [LARGE SCALE GENOMIC DNA]</scope>
    <source>
        <strain evidence="2 3">DSM 102969</strain>
    </source>
</reference>
<proteinExistence type="predicted"/>
<dbReference type="RefSeq" id="WP_165644371.1">
    <property type="nucleotide sequence ID" value="NZ_BSPM01000009.1"/>
</dbReference>
<organism evidence="2 3">
    <name type="scientific">Oharaeibacter diazotrophicus</name>
    <dbReference type="NCBI Taxonomy" id="1920512"/>
    <lineage>
        <taxon>Bacteria</taxon>
        <taxon>Pseudomonadati</taxon>
        <taxon>Pseudomonadota</taxon>
        <taxon>Alphaproteobacteria</taxon>
        <taxon>Hyphomicrobiales</taxon>
        <taxon>Pleomorphomonadaceae</taxon>
        <taxon>Oharaeibacter</taxon>
    </lineage>
</organism>
<keyword evidence="3" id="KW-1185">Reference proteome</keyword>
<gene>
    <name evidence="2" type="ORF">EDD54_3377</name>
</gene>
<dbReference type="EMBL" id="SNXY01000009">
    <property type="protein sequence ID" value="TDP83415.1"/>
    <property type="molecule type" value="Genomic_DNA"/>
</dbReference>
<dbReference type="AlphaFoldDB" id="A0A4R6RBQ0"/>